<proteinExistence type="predicted"/>
<accession>A0A9W3SD35</accession>
<evidence type="ECO:0000313" key="3">
    <source>
        <dbReference type="Proteomes" id="UP000092743"/>
    </source>
</evidence>
<gene>
    <name evidence="2" type="ORF">BT246_38810</name>
</gene>
<feature type="domain" description="DUF6906" evidence="1">
    <location>
        <begin position="1"/>
        <end position="49"/>
    </location>
</feature>
<dbReference type="InterPro" id="IPR054201">
    <property type="entry name" value="DUF6906"/>
</dbReference>
<evidence type="ECO:0000259" key="1">
    <source>
        <dbReference type="Pfam" id="PF21847"/>
    </source>
</evidence>
<organism evidence="2 3">
    <name type="scientific">Bacillus thuringiensis</name>
    <dbReference type="NCBI Taxonomy" id="1428"/>
    <lineage>
        <taxon>Bacteria</taxon>
        <taxon>Bacillati</taxon>
        <taxon>Bacillota</taxon>
        <taxon>Bacilli</taxon>
        <taxon>Bacillales</taxon>
        <taxon>Bacillaceae</taxon>
        <taxon>Bacillus</taxon>
        <taxon>Bacillus cereus group</taxon>
    </lineage>
</organism>
<dbReference type="Pfam" id="PF21847">
    <property type="entry name" value="DUF6906"/>
    <property type="match status" value="1"/>
</dbReference>
<evidence type="ECO:0000313" key="2">
    <source>
        <dbReference type="EMBL" id="ANS49228.1"/>
    </source>
</evidence>
<dbReference type="RefSeq" id="WP_006929382.1">
    <property type="nucleotide sequence ID" value="NZ_CP015350.1"/>
</dbReference>
<dbReference type="EMBL" id="CP015350">
    <property type="protein sequence ID" value="ANS49228.1"/>
    <property type="molecule type" value="Genomic_DNA"/>
</dbReference>
<dbReference type="Proteomes" id="UP000092743">
    <property type="component" value="Chromosome"/>
</dbReference>
<sequence length="60" mass="6994">MKNGKKLTKREKMHLKSYKLNPESWLIFKKVDGELHLVHRHTNSIRVIPSAQGGGLDKHY</sequence>
<dbReference type="AlphaFoldDB" id="A0A9W3SD35"/>
<name>A0A9W3SD35_BACTU</name>
<protein>
    <recommendedName>
        <fullName evidence="1">DUF6906 domain-containing protein</fullName>
    </recommendedName>
</protein>
<reference evidence="2 3" key="1">
    <citation type="submission" date="2016-04" db="EMBL/GenBank/DDBJ databases">
        <title>High quality genome of the nematocidal Bacillus thuringiensis MYBT18246.</title>
        <authorList>
            <person name="Hollensteiner J."/>
            <person name="Poehlein A."/>
            <person name="Sproeer C."/>
            <person name="Bunk B."/>
            <person name="Rosenstiel P."/>
            <person name="Schulenburg H."/>
            <person name="Liesegang H."/>
        </authorList>
    </citation>
    <scope>NUCLEOTIDE SEQUENCE [LARGE SCALE GENOMIC DNA]</scope>
    <source>
        <strain evidence="2 3">MYBT18246</strain>
    </source>
</reference>